<dbReference type="PANTHER" id="PTHR40375">
    <property type="entry name" value="SPORULATION-SPECIFIC PROTEIN 22"/>
    <property type="match status" value="1"/>
</dbReference>
<accession>A0A2R6P0X6</accession>
<dbReference type="STRING" id="98765.A0A2R6P0X6"/>
<evidence type="ECO:0000313" key="1">
    <source>
        <dbReference type="EMBL" id="PSR82972.1"/>
    </source>
</evidence>
<dbReference type="AlphaFoldDB" id="A0A2R6P0X6"/>
<protein>
    <submittedName>
        <fullName evidence="1">Uncharacterized protein</fullName>
    </submittedName>
</protein>
<name>A0A2R6P0X6_9APHY</name>
<proteinExistence type="predicted"/>
<reference evidence="1 2" key="1">
    <citation type="submission" date="2018-02" db="EMBL/GenBank/DDBJ databases">
        <title>Genome sequence of the basidiomycete white-rot fungus Phlebia centrifuga.</title>
        <authorList>
            <person name="Granchi Z."/>
            <person name="Peng M."/>
            <person name="de Vries R.P."/>
            <person name="Hilden K."/>
            <person name="Makela M.R."/>
            <person name="Grigoriev I."/>
            <person name="Riley R."/>
        </authorList>
    </citation>
    <scope>NUCLEOTIDE SEQUENCE [LARGE SCALE GENOMIC DNA]</scope>
    <source>
        <strain evidence="1 2">FBCC195</strain>
    </source>
</reference>
<dbReference type="EMBL" id="MLYV02000567">
    <property type="protein sequence ID" value="PSR82972.1"/>
    <property type="molecule type" value="Genomic_DNA"/>
</dbReference>
<dbReference type="Proteomes" id="UP000186601">
    <property type="component" value="Unassembled WGS sequence"/>
</dbReference>
<dbReference type="GO" id="GO:0090173">
    <property type="term" value="P:regulation of synaptonemal complex assembly"/>
    <property type="evidence" value="ECO:0007669"/>
    <property type="project" value="InterPro"/>
</dbReference>
<evidence type="ECO:0000313" key="2">
    <source>
        <dbReference type="Proteomes" id="UP000186601"/>
    </source>
</evidence>
<comment type="caution">
    <text evidence="1">The sequence shown here is derived from an EMBL/GenBank/DDBJ whole genome shotgun (WGS) entry which is preliminary data.</text>
</comment>
<dbReference type="OrthoDB" id="65716at2759"/>
<gene>
    <name evidence="1" type="ORF">PHLCEN_2v5942</name>
</gene>
<organism evidence="1 2">
    <name type="scientific">Hermanssonia centrifuga</name>
    <dbReference type="NCBI Taxonomy" id="98765"/>
    <lineage>
        <taxon>Eukaryota</taxon>
        <taxon>Fungi</taxon>
        <taxon>Dikarya</taxon>
        <taxon>Basidiomycota</taxon>
        <taxon>Agaricomycotina</taxon>
        <taxon>Agaricomycetes</taxon>
        <taxon>Polyporales</taxon>
        <taxon>Meruliaceae</taxon>
        <taxon>Hermanssonia</taxon>
    </lineage>
</organism>
<dbReference type="InterPro" id="IPR039057">
    <property type="entry name" value="Spo22/ZIP4"/>
</dbReference>
<dbReference type="PANTHER" id="PTHR40375:SF2">
    <property type="entry name" value="SPORULATION-SPECIFIC PROTEIN 22"/>
    <property type="match status" value="1"/>
</dbReference>
<keyword evidence="2" id="KW-1185">Reference proteome</keyword>
<sequence length="203" mass="22321">MLNRLLVLAIKAVRDMVKAPDFDRKMLLLATQLANESDMKPLLLSVLEALLETLANQETHEIHTEAITLIRCIVRLVVKLMGEPGANSSILVPTLIGHLNTGALHSKLGLPMSADVISIVTAKTLIESFHATKRSTIIAKDVSWLWRTAYNCAVQGCAEWENSEEAVSDLFDIARNVRRLPWTRAGAYALATAAGSVLRFSFD</sequence>